<sequence>MIASDDSGETVPGQCAPLRIGDRAPRFVARSTQGPIDLDDYRGSWLILFSHPADFTPVCTSEVVALARAAPQFAELGCRLLGLSVDSLYSHLAWIRLIRDTAGVTIDFPIIEDPTMEVARAYGMVGADARDSGTVRMTCFIDPGGVLQASNSYPLTVGRSIPEMLRVLTALQAVRDGAGLAPADWRPGTPLLGLPGETAEAALASEDPAGWFHASLGKQG</sequence>
<evidence type="ECO:0000256" key="4">
    <source>
        <dbReference type="ARBA" id="ARBA00022559"/>
    </source>
</evidence>
<evidence type="ECO:0000256" key="9">
    <source>
        <dbReference type="ARBA" id="ARBA00047572"/>
    </source>
</evidence>
<dbReference type="InterPro" id="IPR000866">
    <property type="entry name" value="AhpC/TSA"/>
</dbReference>
<dbReference type="GO" id="GO:0042744">
    <property type="term" value="P:hydrogen peroxide catabolic process"/>
    <property type="evidence" value="ECO:0007669"/>
    <property type="project" value="TreeGrafter"/>
</dbReference>
<dbReference type="GO" id="GO:0006979">
    <property type="term" value="P:response to oxidative stress"/>
    <property type="evidence" value="ECO:0007669"/>
    <property type="project" value="TreeGrafter"/>
</dbReference>
<evidence type="ECO:0000256" key="2">
    <source>
        <dbReference type="ARBA" id="ARBA00013021"/>
    </source>
</evidence>
<dbReference type="PANTHER" id="PTHR10681:SF121">
    <property type="entry name" value="ALKYL HYDROPEROXIDE REDUCTASE C"/>
    <property type="match status" value="1"/>
</dbReference>
<evidence type="ECO:0000256" key="10">
    <source>
        <dbReference type="PIRSR" id="PIRSR000239-1"/>
    </source>
</evidence>
<comment type="caution">
    <text evidence="12">The sequence shown here is derived from an EMBL/GenBank/DDBJ whole genome shotgun (WGS) entry which is preliminary data.</text>
</comment>
<evidence type="ECO:0000313" key="12">
    <source>
        <dbReference type="EMBL" id="PZQ53577.1"/>
    </source>
</evidence>
<dbReference type="PIRSF" id="PIRSF000239">
    <property type="entry name" value="AHPC"/>
    <property type="match status" value="1"/>
</dbReference>
<protein>
    <recommendedName>
        <fullName evidence="3">Alkyl hydroperoxide reductase C</fullName>
        <ecNumber evidence="2">1.11.1.26</ecNumber>
    </recommendedName>
    <alternativeName>
        <fullName evidence="8">Peroxiredoxin</fullName>
    </alternativeName>
</protein>
<dbReference type="AlphaFoldDB" id="A0A2W5Q824"/>
<keyword evidence="7" id="KW-0676">Redox-active center</keyword>
<evidence type="ECO:0000256" key="3">
    <source>
        <dbReference type="ARBA" id="ARBA00017462"/>
    </source>
</evidence>
<evidence type="ECO:0000313" key="13">
    <source>
        <dbReference type="Proteomes" id="UP000249082"/>
    </source>
</evidence>
<dbReference type="PROSITE" id="PS51352">
    <property type="entry name" value="THIOREDOXIN_2"/>
    <property type="match status" value="1"/>
</dbReference>
<dbReference type="InterPro" id="IPR050217">
    <property type="entry name" value="Peroxiredoxin"/>
</dbReference>
<feature type="domain" description="Thioredoxin" evidence="11">
    <location>
        <begin position="18"/>
        <end position="173"/>
    </location>
</feature>
<evidence type="ECO:0000256" key="8">
    <source>
        <dbReference type="ARBA" id="ARBA00032077"/>
    </source>
</evidence>
<dbReference type="InterPro" id="IPR024706">
    <property type="entry name" value="Peroxiredoxin_AhpC-typ"/>
</dbReference>
<dbReference type="EC" id="1.11.1.26" evidence="2"/>
<name>A0A2W5Q824_9SPHN</name>
<evidence type="ECO:0000256" key="6">
    <source>
        <dbReference type="ARBA" id="ARBA00023002"/>
    </source>
</evidence>
<gene>
    <name evidence="12" type="ORF">DI555_16000</name>
</gene>
<evidence type="ECO:0000256" key="5">
    <source>
        <dbReference type="ARBA" id="ARBA00022862"/>
    </source>
</evidence>
<dbReference type="InterPro" id="IPR036249">
    <property type="entry name" value="Thioredoxin-like_sf"/>
</dbReference>
<evidence type="ECO:0000259" key="11">
    <source>
        <dbReference type="PROSITE" id="PS51352"/>
    </source>
</evidence>
<organism evidence="12 13">
    <name type="scientific">Novosphingobium pentaromativorans</name>
    <dbReference type="NCBI Taxonomy" id="205844"/>
    <lineage>
        <taxon>Bacteria</taxon>
        <taxon>Pseudomonadati</taxon>
        <taxon>Pseudomonadota</taxon>
        <taxon>Alphaproteobacteria</taxon>
        <taxon>Sphingomonadales</taxon>
        <taxon>Sphingomonadaceae</taxon>
        <taxon>Novosphingobium</taxon>
    </lineage>
</organism>
<comment type="subunit">
    <text evidence="1">Homodimer; disulfide-linked, upon oxidation. 5 homodimers assemble to form a ring-like decamer.</text>
</comment>
<keyword evidence="4" id="KW-0575">Peroxidase</keyword>
<dbReference type="EMBL" id="QFPX01000014">
    <property type="protein sequence ID" value="PZQ53577.1"/>
    <property type="molecule type" value="Genomic_DNA"/>
</dbReference>
<evidence type="ECO:0000256" key="1">
    <source>
        <dbReference type="ARBA" id="ARBA00011654"/>
    </source>
</evidence>
<dbReference type="GO" id="GO:0102039">
    <property type="term" value="F:NADH-dependent peroxiredoxin activity"/>
    <property type="evidence" value="ECO:0007669"/>
    <property type="project" value="UniProtKB-EC"/>
</dbReference>
<dbReference type="GO" id="GO:0033554">
    <property type="term" value="P:cellular response to stress"/>
    <property type="evidence" value="ECO:0007669"/>
    <property type="project" value="TreeGrafter"/>
</dbReference>
<keyword evidence="5" id="KW-0049">Antioxidant</keyword>
<dbReference type="SUPFAM" id="SSF52833">
    <property type="entry name" value="Thioredoxin-like"/>
    <property type="match status" value="1"/>
</dbReference>
<evidence type="ECO:0000256" key="7">
    <source>
        <dbReference type="ARBA" id="ARBA00023284"/>
    </source>
</evidence>
<keyword evidence="6" id="KW-0560">Oxidoreductase</keyword>
<dbReference type="GO" id="GO:0005829">
    <property type="term" value="C:cytosol"/>
    <property type="evidence" value="ECO:0007669"/>
    <property type="project" value="TreeGrafter"/>
</dbReference>
<proteinExistence type="predicted"/>
<dbReference type="GO" id="GO:0045454">
    <property type="term" value="P:cell redox homeostasis"/>
    <property type="evidence" value="ECO:0007669"/>
    <property type="project" value="TreeGrafter"/>
</dbReference>
<reference evidence="12 13" key="1">
    <citation type="submission" date="2017-08" db="EMBL/GenBank/DDBJ databases">
        <title>Infants hospitalized years apart are colonized by the same room-sourced microbial strains.</title>
        <authorList>
            <person name="Brooks B."/>
            <person name="Olm M.R."/>
            <person name="Firek B.A."/>
            <person name="Baker R."/>
            <person name="Thomas B.C."/>
            <person name="Morowitz M.J."/>
            <person name="Banfield J.F."/>
        </authorList>
    </citation>
    <scope>NUCLEOTIDE SEQUENCE [LARGE SCALE GENOMIC DNA]</scope>
    <source>
        <strain evidence="12">S2_005_002_R2_33</strain>
    </source>
</reference>
<dbReference type="Pfam" id="PF00578">
    <property type="entry name" value="AhpC-TSA"/>
    <property type="match status" value="1"/>
</dbReference>
<dbReference type="PANTHER" id="PTHR10681">
    <property type="entry name" value="THIOREDOXIN PEROXIDASE"/>
    <property type="match status" value="1"/>
</dbReference>
<dbReference type="GO" id="GO:0008379">
    <property type="term" value="F:thioredoxin peroxidase activity"/>
    <property type="evidence" value="ECO:0007669"/>
    <property type="project" value="TreeGrafter"/>
</dbReference>
<feature type="active site" description="Cysteine sulfenic acid (-SOH) intermediate; for peroxidase activity" evidence="10">
    <location>
        <position position="59"/>
    </location>
</feature>
<comment type="catalytic activity">
    <reaction evidence="9">
        <text>a hydroperoxide + NADH + H(+) = an alcohol + NAD(+) + H2O</text>
        <dbReference type="Rhea" id="RHEA:62628"/>
        <dbReference type="ChEBI" id="CHEBI:15377"/>
        <dbReference type="ChEBI" id="CHEBI:15378"/>
        <dbReference type="ChEBI" id="CHEBI:30879"/>
        <dbReference type="ChEBI" id="CHEBI:35924"/>
        <dbReference type="ChEBI" id="CHEBI:57540"/>
        <dbReference type="ChEBI" id="CHEBI:57945"/>
        <dbReference type="EC" id="1.11.1.26"/>
    </reaction>
</comment>
<accession>A0A2W5Q824</accession>
<dbReference type="InterPro" id="IPR013766">
    <property type="entry name" value="Thioredoxin_domain"/>
</dbReference>
<dbReference type="Gene3D" id="3.40.30.10">
    <property type="entry name" value="Glutaredoxin"/>
    <property type="match status" value="1"/>
</dbReference>
<dbReference type="Proteomes" id="UP000249082">
    <property type="component" value="Unassembled WGS sequence"/>
</dbReference>